<keyword evidence="11 16" id="KW-1133">Transmembrane helix</keyword>
<dbReference type="OMA" id="SSIHHAI"/>
<feature type="region of interest" description="Disordered" evidence="15">
    <location>
        <begin position="885"/>
        <end position="917"/>
    </location>
</feature>
<dbReference type="Pfam" id="PF08263">
    <property type="entry name" value="LRRNT_2"/>
    <property type="match status" value="1"/>
</dbReference>
<feature type="chain" id="PRO_5012600382" evidence="17">
    <location>
        <begin position="32"/>
        <end position="917"/>
    </location>
</feature>
<evidence type="ECO:0000256" key="10">
    <source>
        <dbReference type="ARBA" id="ARBA00022840"/>
    </source>
</evidence>
<dbReference type="InterPro" id="IPR017441">
    <property type="entry name" value="Protein_kinase_ATP_BS"/>
</dbReference>
<evidence type="ECO:0000256" key="14">
    <source>
        <dbReference type="PROSITE-ProRule" id="PRU10141"/>
    </source>
</evidence>
<keyword evidence="5 16" id="KW-0812">Transmembrane</keyword>
<keyword evidence="10 14" id="KW-0067">ATP-binding</keyword>
<dbReference type="FunFam" id="3.80.10.10:FF:000824">
    <property type="entry name" value="Receptor-like protein kinase HSL1 isoform A"/>
    <property type="match status" value="1"/>
</dbReference>
<evidence type="ECO:0000256" key="16">
    <source>
        <dbReference type="SAM" id="Phobius"/>
    </source>
</evidence>
<dbReference type="PROSITE" id="PS00107">
    <property type="entry name" value="PROTEIN_KINASE_ATP"/>
    <property type="match status" value="1"/>
</dbReference>
<sequence>MSKMHPTIRQIPLSVLLIISISLLFQVNCQSQNHDQEQTILLKLKNQWKNPSSIKSWDPSTLPHCNWTGIICDINGFVTGIELVNMNITEKIPPFVCDLKNLTEINLSNNYIPGEFPTSLYNCSKLETLDLSLNYLVGRIPNDIDRISGLRLLNLGGNNFSGDIPASIGRFRFLHTLQLFQNQFKGSFPPEIGNLSNLEVLHLPYNDFLPSRIPLEFGKLKKLVELWMTDSNLIGEIPETIATLSNLELLNLATNNLSGKIPRNLFLLKNLTYVNLSDNKLSGEIPSDIESLYLDGIDLSINMLTGTIPESVGKWKYLRTFDMYANRLTGEIPASIGRIPSLTGIRLFMNNLTGVLPPELGLYSKLEYLDVPENQLSGNLPENLCAGGVLTGISVYSNNLSGELPRSFQNCTSLTAIMLEKNKFSGEIPAGFWSFTNLSTVIINDNLFSGELPDKFTSNLERLEMNNNRFSGSIPSQISNSKNLTVFNASNNLFSGKIPVELTALSSLQSLSLDGNQLSVIAGATFLVSILLILFAIRDFRKRKHEQDIATWKLTSFQRLDFTESNILSNLTENNLIGSGGSGKVYRVPINRSENSVAVKKIWSKGKLDQKLEKEFQAEVQILGTIKHYNIVKLLCCISSKNSKLLVYEYMENGSLDQWLHEKNRGLSNLNQQRFLDWPKRLQIAIGIAQGLSYMHHNCSPPIIHRDVKSSNILLDSDFKARIADFGLAKMLSKQGEPNSASVIAGSFGYIAPEYGHTTKVNEKIDVYSFGVVLLELVTGREANKGDEHTSLAEWLWRRFQEVTSVDVLMDEEVKEESYLEEMRMVFRLGLICTGTLPSSRPTMKEALQILLRHGPLQQEYKEKMNKAFTITEYDAAPLLVSGSSKLSTSKGSRRNRRISDVDDNDDNNVDNFASNV</sequence>
<dbReference type="FunFam" id="3.80.10.10:FF:000041">
    <property type="entry name" value="LRR receptor-like serine/threonine-protein kinase ERECTA"/>
    <property type="match status" value="1"/>
</dbReference>
<dbReference type="PANTHER" id="PTHR48056:SF29">
    <property type="entry name" value="RECEPTOR-LIKE PROTEIN KINASE HSL1"/>
    <property type="match status" value="1"/>
</dbReference>
<reference evidence="19 20" key="1">
    <citation type="journal article" date="2017" name="Mol. Plant">
        <title>The Genome of Medicinal Plant Macleaya cordata Provides New Insights into Benzylisoquinoline Alkaloids Metabolism.</title>
        <authorList>
            <person name="Liu X."/>
            <person name="Liu Y."/>
            <person name="Huang P."/>
            <person name="Ma Y."/>
            <person name="Qing Z."/>
            <person name="Tang Q."/>
            <person name="Cao H."/>
            <person name="Cheng P."/>
            <person name="Zheng Y."/>
            <person name="Yuan Z."/>
            <person name="Zhou Y."/>
            <person name="Liu J."/>
            <person name="Tang Z."/>
            <person name="Zhuo Y."/>
            <person name="Zhang Y."/>
            <person name="Yu L."/>
            <person name="Huang J."/>
            <person name="Yang P."/>
            <person name="Peng Q."/>
            <person name="Zhang J."/>
            <person name="Jiang W."/>
            <person name="Zhang Z."/>
            <person name="Lin K."/>
            <person name="Ro D.K."/>
            <person name="Chen X."/>
            <person name="Xiong X."/>
            <person name="Shang Y."/>
            <person name="Huang S."/>
            <person name="Zeng J."/>
        </authorList>
    </citation>
    <scope>NUCLEOTIDE SEQUENCE [LARGE SCALE GENOMIC DNA]</scope>
    <source>
        <strain evidence="20">cv. BLH2017</strain>
        <tissue evidence="19">Root</tissue>
    </source>
</reference>
<comment type="subcellular location">
    <subcellularLocation>
        <location evidence="1">Membrane</location>
        <topology evidence="1">Single-pass membrane protein</topology>
    </subcellularLocation>
</comment>
<dbReference type="SUPFAM" id="SSF56112">
    <property type="entry name" value="Protein kinase-like (PK-like)"/>
    <property type="match status" value="1"/>
</dbReference>
<dbReference type="InterPro" id="IPR011009">
    <property type="entry name" value="Kinase-like_dom_sf"/>
</dbReference>
<evidence type="ECO:0000313" key="20">
    <source>
        <dbReference type="Proteomes" id="UP000195402"/>
    </source>
</evidence>
<keyword evidence="7" id="KW-0677">Repeat</keyword>
<dbReference type="Gene3D" id="3.80.10.10">
    <property type="entry name" value="Ribonuclease Inhibitor"/>
    <property type="match status" value="3"/>
</dbReference>
<dbReference type="Gene3D" id="3.30.200.20">
    <property type="entry name" value="Phosphorylase Kinase, domain 1"/>
    <property type="match status" value="1"/>
</dbReference>
<keyword evidence="20" id="KW-1185">Reference proteome</keyword>
<dbReference type="SUPFAM" id="SSF52058">
    <property type="entry name" value="L domain-like"/>
    <property type="match status" value="3"/>
</dbReference>
<protein>
    <submittedName>
        <fullName evidence="19">Protein kinase domain</fullName>
    </submittedName>
</protein>
<keyword evidence="12 16" id="KW-0472">Membrane</keyword>
<dbReference type="Gene3D" id="1.10.510.10">
    <property type="entry name" value="Transferase(Phosphotransferase) domain 1"/>
    <property type="match status" value="1"/>
</dbReference>
<dbReference type="Pfam" id="PF00069">
    <property type="entry name" value="Pkinase"/>
    <property type="match status" value="1"/>
</dbReference>
<comment type="similarity">
    <text evidence="2">Belongs to the protein kinase superfamily. Ser/Thr protein kinase family.</text>
</comment>
<dbReference type="InterPro" id="IPR050647">
    <property type="entry name" value="Plant_LRR-RLKs"/>
</dbReference>
<keyword evidence="9 19" id="KW-0418">Kinase</keyword>
<dbReference type="SMART" id="SM00369">
    <property type="entry name" value="LRR_TYP"/>
    <property type="match status" value="4"/>
</dbReference>
<dbReference type="SMART" id="SM00220">
    <property type="entry name" value="S_TKc"/>
    <property type="match status" value="1"/>
</dbReference>
<dbReference type="InterPro" id="IPR000719">
    <property type="entry name" value="Prot_kinase_dom"/>
</dbReference>
<keyword evidence="3" id="KW-0433">Leucine-rich repeat</keyword>
<evidence type="ECO:0000313" key="19">
    <source>
        <dbReference type="EMBL" id="OVA08530.1"/>
    </source>
</evidence>
<dbReference type="InParanoid" id="A0A200QDJ5"/>
<dbReference type="InterPro" id="IPR013210">
    <property type="entry name" value="LRR_N_plant-typ"/>
</dbReference>
<keyword evidence="4" id="KW-0808">Transferase</keyword>
<evidence type="ECO:0000256" key="9">
    <source>
        <dbReference type="ARBA" id="ARBA00022777"/>
    </source>
</evidence>
<gene>
    <name evidence="19" type="ORF">BVC80_209g270</name>
</gene>
<name>A0A200QDJ5_MACCD</name>
<dbReference type="GO" id="GO:0004672">
    <property type="term" value="F:protein kinase activity"/>
    <property type="evidence" value="ECO:0007669"/>
    <property type="project" value="InterPro"/>
</dbReference>
<evidence type="ECO:0000256" key="12">
    <source>
        <dbReference type="ARBA" id="ARBA00023136"/>
    </source>
</evidence>
<evidence type="ECO:0000256" key="2">
    <source>
        <dbReference type="ARBA" id="ARBA00008684"/>
    </source>
</evidence>
<dbReference type="Proteomes" id="UP000195402">
    <property type="component" value="Unassembled WGS sequence"/>
</dbReference>
<dbReference type="GO" id="GO:0016020">
    <property type="term" value="C:membrane"/>
    <property type="evidence" value="ECO:0007669"/>
    <property type="project" value="UniProtKB-SubCell"/>
</dbReference>
<evidence type="ECO:0000256" key="3">
    <source>
        <dbReference type="ARBA" id="ARBA00022614"/>
    </source>
</evidence>
<dbReference type="FunFam" id="3.80.10.10:FF:000095">
    <property type="entry name" value="LRR receptor-like serine/threonine-protein kinase GSO1"/>
    <property type="match status" value="1"/>
</dbReference>
<dbReference type="Pfam" id="PF13855">
    <property type="entry name" value="LRR_8"/>
    <property type="match status" value="1"/>
</dbReference>
<feature type="domain" description="Protein kinase" evidence="18">
    <location>
        <begin position="571"/>
        <end position="857"/>
    </location>
</feature>
<evidence type="ECO:0000256" key="11">
    <source>
        <dbReference type="ARBA" id="ARBA00022989"/>
    </source>
</evidence>
<evidence type="ECO:0000256" key="7">
    <source>
        <dbReference type="ARBA" id="ARBA00022737"/>
    </source>
</evidence>
<proteinExistence type="inferred from homology"/>
<evidence type="ECO:0000256" key="6">
    <source>
        <dbReference type="ARBA" id="ARBA00022729"/>
    </source>
</evidence>
<dbReference type="FunFam" id="1.10.510.10:FF:000714">
    <property type="entry name" value="Kinase family with leucine-rich repeat domain-containing protein"/>
    <property type="match status" value="1"/>
</dbReference>
<evidence type="ECO:0000256" key="1">
    <source>
        <dbReference type="ARBA" id="ARBA00004167"/>
    </source>
</evidence>
<dbReference type="FunFam" id="3.30.200.20:FF:000512">
    <property type="entry name" value="Receptor-like protein kinase HSL1"/>
    <property type="match status" value="1"/>
</dbReference>
<evidence type="ECO:0000256" key="17">
    <source>
        <dbReference type="SAM" id="SignalP"/>
    </source>
</evidence>
<evidence type="ECO:0000259" key="18">
    <source>
        <dbReference type="PROSITE" id="PS50011"/>
    </source>
</evidence>
<feature type="transmembrane region" description="Helical" evidence="16">
    <location>
        <begin position="518"/>
        <end position="537"/>
    </location>
</feature>
<dbReference type="PROSITE" id="PS51450">
    <property type="entry name" value="LRR"/>
    <property type="match status" value="1"/>
</dbReference>
<accession>A0A200QDJ5</accession>
<evidence type="ECO:0000256" key="13">
    <source>
        <dbReference type="ARBA" id="ARBA00023180"/>
    </source>
</evidence>
<evidence type="ECO:0000256" key="4">
    <source>
        <dbReference type="ARBA" id="ARBA00022679"/>
    </source>
</evidence>
<dbReference type="OrthoDB" id="676979at2759"/>
<organism evidence="19 20">
    <name type="scientific">Macleaya cordata</name>
    <name type="common">Five-seeded plume-poppy</name>
    <name type="synonym">Bocconia cordata</name>
    <dbReference type="NCBI Taxonomy" id="56857"/>
    <lineage>
        <taxon>Eukaryota</taxon>
        <taxon>Viridiplantae</taxon>
        <taxon>Streptophyta</taxon>
        <taxon>Embryophyta</taxon>
        <taxon>Tracheophyta</taxon>
        <taxon>Spermatophyta</taxon>
        <taxon>Magnoliopsida</taxon>
        <taxon>Ranunculales</taxon>
        <taxon>Papaveraceae</taxon>
        <taxon>Papaveroideae</taxon>
        <taxon>Macleaya</taxon>
    </lineage>
</organism>
<dbReference type="EMBL" id="MVGT01002328">
    <property type="protein sequence ID" value="OVA08530.1"/>
    <property type="molecule type" value="Genomic_DNA"/>
</dbReference>
<feature type="binding site" evidence="14">
    <location>
        <position position="601"/>
    </location>
    <ligand>
        <name>ATP</name>
        <dbReference type="ChEBI" id="CHEBI:30616"/>
    </ligand>
</feature>
<dbReference type="Pfam" id="PF00560">
    <property type="entry name" value="LRR_1"/>
    <property type="match status" value="2"/>
</dbReference>
<dbReference type="InterPro" id="IPR003591">
    <property type="entry name" value="Leu-rich_rpt_typical-subtyp"/>
</dbReference>
<dbReference type="PROSITE" id="PS00108">
    <property type="entry name" value="PROTEIN_KINASE_ST"/>
    <property type="match status" value="1"/>
</dbReference>
<dbReference type="InterPro" id="IPR032675">
    <property type="entry name" value="LRR_dom_sf"/>
</dbReference>
<keyword evidence="6 17" id="KW-0732">Signal</keyword>
<evidence type="ECO:0000256" key="5">
    <source>
        <dbReference type="ARBA" id="ARBA00022692"/>
    </source>
</evidence>
<dbReference type="GO" id="GO:0033612">
    <property type="term" value="F:receptor serine/threonine kinase binding"/>
    <property type="evidence" value="ECO:0007669"/>
    <property type="project" value="TreeGrafter"/>
</dbReference>
<dbReference type="STRING" id="56857.A0A200QDJ5"/>
<comment type="caution">
    <text evidence="19">The sequence shown here is derived from an EMBL/GenBank/DDBJ whole genome shotgun (WGS) entry which is preliminary data.</text>
</comment>
<dbReference type="AlphaFoldDB" id="A0A200QDJ5"/>
<dbReference type="PROSITE" id="PS50011">
    <property type="entry name" value="PROTEIN_KINASE_DOM"/>
    <property type="match status" value="1"/>
</dbReference>
<feature type="signal peptide" evidence="17">
    <location>
        <begin position="1"/>
        <end position="31"/>
    </location>
</feature>
<evidence type="ECO:0000256" key="15">
    <source>
        <dbReference type="SAM" id="MobiDB-lite"/>
    </source>
</evidence>
<dbReference type="InterPro" id="IPR008271">
    <property type="entry name" value="Ser/Thr_kinase_AS"/>
</dbReference>
<dbReference type="PANTHER" id="PTHR48056">
    <property type="entry name" value="LRR RECEPTOR-LIKE SERINE/THREONINE-PROTEIN KINASE-RELATED"/>
    <property type="match status" value="1"/>
</dbReference>
<evidence type="ECO:0000256" key="8">
    <source>
        <dbReference type="ARBA" id="ARBA00022741"/>
    </source>
</evidence>
<dbReference type="InterPro" id="IPR001611">
    <property type="entry name" value="Leu-rich_rpt"/>
</dbReference>
<dbReference type="GO" id="GO:0005524">
    <property type="term" value="F:ATP binding"/>
    <property type="evidence" value="ECO:0007669"/>
    <property type="project" value="UniProtKB-UniRule"/>
</dbReference>
<keyword evidence="13" id="KW-0325">Glycoprotein</keyword>
<keyword evidence="8 14" id="KW-0547">Nucleotide-binding</keyword>